<feature type="transmembrane region" description="Helical" evidence="1">
    <location>
        <begin position="37"/>
        <end position="59"/>
    </location>
</feature>
<gene>
    <name evidence="2" type="ORF">DPM33_31920</name>
</gene>
<keyword evidence="1" id="KW-1133">Transmembrane helix</keyword>
<reference evidence="2 3" key="1">
    <citation type="submission" date="2018-07" db="EMBL/GenBank/DDBJ databases">
        <title>Diversity of Mesorhizobium strains in Brazil.</title>
        <authorList>
            <person name="Helene L.C.F."/>
            <person name="Dall'Agnol R."/>
            <person name="Delamuta J.R.M."/>
            <person name="Hungria M."/>
        </authorList>
    </citation>
    <scope>NUCLEOTIDE SEQUENCE [LARGE SCALE GENOMIC DNA]</scope>
    <source>
        <strain evidence="2 3">AC99b</strain>
    </source>
</reference>
<organism evidence="2 3">
    <name type="scientific">Mesorhizobium hawassense</name>
    <dbReference type="NCBI Taxonomy" id="1209954"/>
    <lineage>
        <taxon>Bacteria</taxon>
        <taxon>Pseudomonadati</taxon>
        <taxon>Pseudomonadota</taxon>
        <taxon>Alphaproteobacteria</taxon>
        <taxon>Hyphomicrobiales</taxon>
        <taxon>Phyllobacteriaceae</taxon>
        <taxon>Mesorhizobium</taxon>
    </lineage>
</organism>
<evidence type="ECO:0000313" key="3">
    <source>
        <dbReference type="Proteomes" id="UP000251558"/>
    </source>
</evidence>
<comment type="caution">
    <text evidence="2">The sequence shown here is derived from an EMBL/GenBank/DDBJ whole genome shotgun (WGS) entry which is preliminary data.</text>
</comment>
<proteinExistence type="predicted"/>
<protein>
    <submittedName>
        <fullName evidence="2">Uncharacterized protein</fullName>
    </submittedName>
</protein>
<name>A0A330H7P2_9HYPH</name>
<accession>A0A330H7P2</accession>
<keyword evidence="1" id="KW-0472">Membrane</keyword>
<dbReference type="Proteomes" id="UP000251558">
    <property type="component" value="Unassembled WGS sequence"/>
</dbReference>
<dbReference type="EMBL" id="QMBP01000024">
    <property type="protein sequence ID" value="RAZ84380.1"/>
    <property type="molecule type" value="Genomic_DNA"/>
</dbReference>
<dbReference type="AlphaFoldDB" id="A0A330H7P2"/>
<evidence type="ECO:0000313" key="2">
    <source>
        <dbReference type="EMBL" id="RAZ84380.1"/>
    </source>
</evidence>
<sequence length="63" mass="6880">MDRWRCRIFHGANDGENGMHGGMLTTGRPRFLIARRVIAFGAFTLVGSFGALALITVVFGRPS</sequence>
<evidence type="ECO:0000256" key="1">
    <source>
        <dbReference type="SAM" id="Phobius"/>
    </source>
</evidence>
<keyword evidence="1" id="KW-0812">Transmembrane</keyword>
<keyword evidence="3" id="KW-1185">Reference proteome</keyword>